<dbReference type="EMBL" id="LYUB02000008">
    <property type="protein sequence ID" value="OVF08547.1"/>
    <property type="molecule type" value="Genomic_DNA"/>
</dbReference>
<reference evidence="8 9" key="1">
    <citation type="submission" date="2017-04" db="EMBL/GenBank/DDBJ databases">
        <title>Draft genome of the yeast Clavispora lusitaniae type strain CBS 6936.</title>
        <authorList>
            <person name="Durrens P."/>
            <person name="Klopp C."/>
            <person name="Biteau N."/>
            <person name="Fitton-Ouhabi V."/>
            <person name="Dementhon K."/>
            <person name="Accoceberry I."/>
            <person name="Sherman D.J."/>
            <person name="Noel T."/>
        </authorList>
    </citation>
    <scope>NUCLEOTIDE SEQUENCE [LARGE SCALE GENOMIC DNA]</scope>
    <source>
        <strain evidence="8 9">CBS 6936</strain>
    </source>
</reference>
<evidence type="ECO:0000256" key="3">
    <source>
        <dbReference type="ARBA" id="ARBA00022692"/>
    </source>
</evidence>
<evidence type="ECO:0000256" key="1">
    <source>
        <dbReference type="ARBA" id="ARBA00004141"/>
    </source>
</evidence>
<proteinExistence type="inferred from homology"/>
<accession>A0AA91Q0L4</accession>
<evidence type="ECO:0000256" key="6">
    <source>
        <dbReference type="SAM" id="Phobius"/>
    </source>
</evidence>
<feature type="transmembrane region" description="Helical" evidence="6">
    <location>
        <begin position="398"/>
        <end position="419"/>
    </location>
</feature>
<name>A0AA91Q0L4_CLALS</name>
<feature type="transmembrane region" description="Helical" evidence="6">
    <location>
        <begin position="38"/>
        <end position="59"/>
    </location>
</feature>
<organism evidence="8 9">
    <name type="scientific">Clavispora lusitaniae</name>
    <name type="common">Candida lusitaniae</name>
    <dbReference type="NCBI Taxonomy" id="36911"/>
    <lineage>
        <taxon>Eukaryota</taxon>
        <taxon>Fungi</taxon>
        <taxon>Dikarya</taxon>
        <taxon>Ascomycota</taxon>
        <taxon>Saccharomycotina</taxon>
        <taxon>Pichiomycetes</taxon>
        <taxon>Metschnikowiaceae</taxon>
        <taxon>Clavispora</taxon>
    </lineage>
</organism>
<dbReference type="InterPro" id="IPR050524">
    <property type="entry name" value="APC_YAT"/>
</dbReference>
<evidence type="ECO:0000313" key="8">
    <source>
        <dbReference type="EMBL" id="OVF08547.1"/>
    </source>
</evidence>
<comment type="caution">
    <text evidence="8">The sequence shown here is derived from an EMBL/GenBank/DDBJ whole genome shotgun (WGS) entry which is preliminary data.</text>
</comment>
<sequence length="519" mass="56463">MSLYYGAADSNETNHGASNVAVNAIPGASAHHLSSATVSMLAIGGTIGTGLFFSVATLIKHGPLMALGAMCYIALIVSVVLEISGELAVFLPENGSICKYSFMFLSAPMGLANNLIYWVSWCLTYALELSIVVSLCGFWFEDWVETHQTLLILAVWASLTLFNLLPVDLYGDIEFAISLVKVVAIAGWIVAVSAILCFDGDVKNVWMAHLPTSLIGPDSAPATFVVNFVSCLVFASFVFQSVESVAITTGDVVEHEKTIPQVIRLVFVRIVVFYLLSVLLLTLLVPYDDPGLRSDSSTDLIASPFLLALQHCGFRQTGALLSAFNVVIVSAILSAANSNVYFGARCLEAMAETHQHHNKIARFFARSNGANVPVRAVLATSAFGLLALLLRFQSINAIFNFLLMCCASAGILMWTLLCFSHIRFRQALEAQAIPLSRLKHVSSWNLRVWAWFASINLVVILSCNGLTNLWEFSWSGLLGSYLTPLLFLVLWMLFQVGSSGFVPLAEVELWRGNLKVVDG</sequence>
<feature type="transmembrane region" description="Helical" evidence="6">
    <location>
        <begin position="175"/>
        <end position="198"/>
    </location>
</feature>
<feature type="transmembrane region" description="Helical" evidence="6">
    <location>
        <begin position="71"/>
        <end position="91"/>
    </location>
</feature>
<dbReference type="Gene3D" id="1.20.1740.10">
    <property type="entry name" value="Amino acid/polyamine transporter I"/>
    <property type="match status" value="1"/>
</dbReference>
<feature type="transmembrane region" description="Helical" evidence="6">
    <location>
        <begin position="473"/>
        <end position="494"/>
    </location>
</feature>
<evidence type="ECO:0000313" key="9">
    <source>
        <dbReference type="Proteomes" id="UP000195602"/>
    </source>
</evidence>
<keyword evidence="5 6" id="KW-0472">Membrane</keyword>
<dbReference type="AlphaFoldDB" id="A0AA91Q0L4"/>
<gene>
    <name evidence="8" type="ORF">A9F13_08g02607</name>
</gene>
<dbReference type="GO" id="GO:0016020">
    <property type="term" value="C:membrane"/>
    <property type="evidence" value="ECO:0007669"/>
    <property type="project" value="UniProtKB-SubCell"/>
</dbReference>
<dbReference type="GO" id="GO:0015171">
    <property type="term" value="F:amino acid transmembrane transporter activity"/>
    <property type="evidence" value="ECO:0007669"/>
    <property type="project" value="TreeGrafter"/>
</dbReference>
<comment type="similarity">
    <text evidence="2">Belongs to the amino acid-polyamine-organocation (APC) superfamily. YAT (TC 2.A.3.10) family.</text>
</comment>
<dbReference type="Proteomes" id="UP000195602">
    <property type="component" value="Unassembled WGS sequence"/>
</dbReference>
<keyword evidence="4 6" id="KW-1133">Transmembrane helix</keyword>
<feature type="transmembrane region" description="Helical" evidence="6">
    <location>
        <begin position="448"/>
        <end position="467"/>
    </location>
</feature>
<dbReference type="InterPro" id="IPR004841">
    <property type="entry name" value="AA-permease/SLC12A_dom"/>
</dbReference>
<dbReference type="PIRSF" id="PIRSF006060">
    <property type="entry name" value="AA_transporter"/>
    <property type="match status" value="1"/>
</dbReference>
<dbReference type="PANTHER" id="PTHR43341">
    <property type="entry name" value="AMINO ACID PERMEASE"/>
    <property type="match status" value="1"/>
</dbReference>
<dbReference type="Pfam" id="PF00324">
    <property type="entry name" value="AA_permease"/>
    <property type="match status" value="1"/>
</dbReference>
<feature type="transmembrane region" description="Helical" evidence="6">
    <location>
        <begin position="115"/>
        <end position="138"/>
    </location>
</feature>
<feature type="domain" description="Amino acid permease/ SLC12A" evidence="7">
    <location>
        <begin position="38"/>
        <end position="494"/>
    </location>
</feature>
<comment type="subcellular location">
    <subcellularLocation>
        <location evidence="1">Membrane</location>
        <topology evidence="1">Multi-pass membrane protein</topology>
    </subcellularLocation>
</comment>
<evidence type="ECO:0000256" key="2">
    <source>
        <dbReference type="ARBA" id="ARBA00006983"/>
    </source>
</evidence>
<evidence type="ECO:0000256" key="4">
    <source>
        <dbReference type="ARBA" id="ARBA00022989"/>
    </source>
</evidence>
<evidence type="ECO:0000259" key="7">
    <source>
        <dbReference type="Pfam" id="PF00324"/>
    </source>
</evidence>
<dbReference type="PANTHER" id="PTHR43341:SF4">
    <property type="entry name" value="ARGININE PERMEASE CAN1-RELATED"/>
    <property type="match status" value="1"/>
</dbReference>
<feature type="transmembrane region" description="Helical" evidence="6">
    <location>
        <begin position="150"/>
        <end position="169"/>
    </location>
</feature>
<feature type="transmembrane region" description="Helical" evidence="6">
    <location>
        <begin position="262"/>
        <end position="285"/>
    </location>
</feature>
<feature type="transmembrane region" description="Helical" evidence="6">
    <location>
        <begin position="372"/>
        <end position="392"/>
    </location>
</feature>
<protein>
    <submittedName>
        <fullName evidence="8">Arginine permease</fullName>
    </submittedName>
</protein>
<evidence type="ECO:0000256" key="5">
    <source>
        <dbReference type="ARBA" id="ARBA00023136"/>
    </source>
</evidence>
<dbReference type="KEGG" id="clus:A9F13_08g02607"/>
<keyword evidence="3 6" id="KW-0812">Transmembrane</keyword>